<dbReference type="InterPro" id="IPR027417">
    <property type="entry name" value="P-loop_NTPase"/>
</dbReference>
<evidence type="ECO:0000256" key="1">
    <source>
        <dbReference type="SAM" id="MobiDB-lite"/>
    </source>
</evidence>
<dbReference type="AlphaFoldDB" id="T0Z6E0"/>
<evidence type="ECO:0008006" key="3">
    <source>
        <dbReference type="Google" id="ProtNLM"/>
    </source>
</evidence>
<organism evidence="2">
    <name type="scientific">mine drainage metagenome</name>
    <dbReference type="NCBI Taxonomy" id="410659"/>
    <lineage>
        <taxon>unclassified sequences</taxon>
        <taxon>metagenomes</taxon>
        <taxon>ecological metagenomes</taxon>
    </lineage>
</organism>
<dbReference type="SUPFAM" id="SSF52540">
    <property type="entry name" value="P-loop containing nucleoside triphosphate hydrolases"/>
    <property type="match status" value="1"/>
</dbReference>
<accession>T0Z6E0</accession>
<proteinExistence type="predicted"/>
<reference evidence="2" key="2">
    <citation type="journal article" date="2014" name="ISME J.">
        <title>Microbial stratification in low pH oxic and suboxic macroscopic growths along an acid mine drainage.</title>
        <authorList>
            <person name="Mendez-Garcia C."/>
            <person name="Mesa V."/>
            <person name="Sprenger R.R."/>
            <person name="Richter M."/>
            <person name="Diez M.S."/>
            <person name="Solano J."/>
            <person name="Bargiela R."/>
            <person name="Golyshina O.V."/>
            <person name="Manteca A."/>
            <person name="Ramos J.L."/>
            <person name="Gallego J.R."/>
            <person name="Llorente I."/>
            <person name="Martins Dos Santos V.A."/>
            <person name="Jensen O.N."/>
            <person name="Pelaez A.I."/>
            <person name="Sanchez J."/>
            <person name="Ferrer M."/>
        </authorList>
    </citation>
    <scope>NUCLEOTIDE SEQUENCE</scope>
</reference>
<protein>
    <recommendedName>
        <fullName evidence="3">Kinase</fullName>
    </recommendedName>
</protein>
<sequence length="296" mass="32774">MKTRDASTSVAALTARLWPLLEATLRGRSTPLRVGLSGLQGSGKSTLAVALLRAARQHGVPAARVSLDDVYLGRGARQHMARTLHPLWLTRGAPGTHDLHLLRATLRALQQASAAQPARLPRFDKGRDTRQPPSRWPHVIAPPALIVLEGWCLGLRPQHPARLAQPVNALERHEDADGRWRRAVNAALASYAPLWDVLDLRILLRAPGFAAACRWRAQAEAALRARAAPRAMDAVRLHRFMQHYQRLSVHALTTLPRWADICVDLDAARRARAVRLAWRFRERLSQGEGSTTTAVP</sequence>
<name>T0Z6E0_9ZZZZ</name>
<dbReference type="Gene3D" id="3.40.50.300">
    <property type="entry name" value="P-loop containing nucleotide triphosphate hydrolases"/>
    <property type="match status" value="1"/>
</dbReference>
<comment type="caution">
    <text evidence="2">The sequence shown here is derived from an EMBL/GenBank/DDBJ whole genome shotgun (WGS) entry which is preliminary data.</text>
</comment>
<reference evidence="2" key="1">
    <citation type="submission" date="2013-08" db="EMBL/GenBank/DDBJ databases">
        <authorList>
            <person name="Mendez C."/>
            <person name="Richter M."/>
            <person name="Ferrer M."/>
            <person name="Sanchez J."/>
        </authorList>
    </citation>
    <scope>NUCLEOTIDE SEQUENCE</scope>
</reference>
<gene>
    <name evidence="2" type="ORF">B2A_09822</name>
</gene>
<feature type="region of interest" description="Disordered" evidence="1">
    <location>
        <begin position="115"/>
        <end position="135"/>
    </location>
</feature>
<dbReference type="EMBL" id="AUZZ01007093">
    <property type="protein sequence ID" value="EQD43586.1"/>
    <property type="molecule type" value="Genomic_DNA"/>
</dbReference>
<evidence type="ECO:0000313" key="2">
    <source>
        <dbReference type="EMBL" id="EQD43586.1"/>
    </source>
</evidence>
<feature type="compositionally biased region" description="Basic and acidic residues" evidence="1">
    <location>
        <begin position="121"/>
        <end position="130"/>
    </location>
</feature>